<evidence type="ECO:0000313" key="2">
    <source>
        <dbReference type="Proteomes" id="UP001596956"/>
    </source>
</evidence>
<proteinExistence type="predicted"/>
<dbReference type="EMBL" id="JBHTHR010000015">
    <property type="protein sequence ID" value="MFD0799998.1"/>
    <property type="molecule type" value="Genomic_DNA"/>
</dbReference>
<dbReference type="Pfam" id="PF09683">
    <property type="entry name" value="Lactococcin_972"/>
    <property type="match status" value="1"/>
</dbReference>
<sequence>MQHYRKRGGGEWERYVKGTVASNYLHNSVYRGSTAVGTCTGKESAAAGCWSYAGAPATLGYDYTYWNKSC</sequence>
<name>A0ABW3BA13_9ACTN</name>
<protein>
    <submittedName>
        <fullName evidence="1">Lactococcin 972 family bacteriocin</fullName>
    </submittedName>
</protein>
<comment type="caution">
    <text evidence="1">The sequence shown here is derived from an EMBL/GenBank/DDBJ whole genome shotgun (WGS) entry which is preliminary data.</text>
</comment>
<dbReference type="InterPro" id="IPR006540">
    <property type="entry name" value="Lactococcin_972"/>
</dbReference>
<reference evidence="2" key="1">
    <citation type="journal article" date="2019" name="Int. J. Syst. Evol. Microbiol.">
        <title>The Global Catalogue of Microorganisms (GCM) 10K type strain sequencing project: providing services to taxonomists for standard genome sequencing and annotation.</title>
        <authorList>
            <consortium name="The Broad Institute Genomics Platform"/>
            <consortium name="The Broad Institute Genome Sequencing Center for Infectious Disease"/>
            <person name="Wu L."/>
            <person name="Ma J."/>
        </authorList>
    </citation>
    <scope>NUCLEOTIDE SEQUENCE [LARGE SCALE GENOMIC DNA]</scope>
    <source>
        <strain evidence="2">CCUG 63369</strain>
    </source>
</reference>
<dbReference type="Gene3D" id="2.60.40.2850">
    <property type="match status" value="1"/>
</dbReference>
<gene>
    <name evidence="1" type="ORF">ACFQZU_01520</name>
</gene>
<dbReference type="Proteomes" id="UP001596956">
    <property type="component" value="Unassembled WGS sequence"/>
</dbReference>
<keyword evidence="2" id="KW-1185">Reference proteome</keyword>
<evidence type="ECO:0000313" key="1">
    <source>
        <dbReference type="EMBL" id="MFD0799998.1"/>
    </source>
</evidence>
<organism evidence="1 2">
    <name type="scientific">Streptomonospora algeriensis</name>
    <dbReference type="NCBI Taxonomy" id="995084"/>
    <lineage>
        <taxon>Bacteria</taxon>
        <taxon>Bacillati</taxon>
        <taxon>Actinomycetota</taxon>
        <taxon>Actinomycetes</taxon>
        <taxon>Streptosporangiales</taxon>
        <taxon>Nocardiopsidaceae</taxon>
        <taxon>Streptomonospora</taxon>
    </lineage>
</organism>
<accession>A0ABW3BA13</accession>